<dbReference type="PROSITE" id="PS51471">
    <property type="entry name" value="FE2OG_OXY"/>
    <property type="match status" value="1"/>
</dbReference>
<dbReference type="Gene3D" id="2.60.120.330">
    <property type="entry name" value="B-lactam Antibiotic, Isopenicillin N Synthase, Chain"/>
    <property type="match status" value="1"/>
</dbReference>
<dbReference type="PANTHER" id="PTHR47991">
    <property type="entry name" value="OXOGLUTARATE/IRON-DEPENDENT DIOXYGENASE"/>
    <property type="match status" value="1"/>
</dbReference>
<dbReference type="InterPro" id="IPR027443">
    <property type="entry name" value="IPNS-like_sf"/>
</dbReference>
<dbReference type="GO" id="GO:0046872">
    <property type="term" value="F:metal ion binding"/>
    <property type="evidence" value="ECO:0007669"/>
    <property type="project" value="UniProtKB-KW"/>
</dbReference>
<proteinExistence type="inferred from homology"/>
<evidence type="ECO:0000313" key="6">
    <source>
        <dbReference type="EMBL" id="PPR93618.1"/>
    </source>
</evidence>
<evidence type="ECO:0000313" key="7">
    <source>
        <dbReference type="Proteomes" id="UP000239757"/>
    </source>
</evidence>
<evidence type="ECO:0000256" key="4">
    <source>
        <dbReference type="RuleBase" id="RU003682"/>
    </source>
</evidence>
<accession>A0A2P5WRB1</accession>
<keyword evidence="2 4" id="KW-0479">Metal-binding</keyword>
<gene>
    <name evidence="6" type="ORF">GOBAR_AA27056</name>
</gene>
<dbReference type="AlphaFoldDB" id="A0A2P5WRB1"/>
<sequence length="317" mass="35552">MDKLVSSWYKDQSLPESYIFPPHERPGKLLVPRCNTVPVIDLGDTRTNLVHQILKASQEFGLFQVVNHGVPPNIMSETMSVFHKFFELPARRQGEPHRTHKRSKEMQACNQHFGLRSRKDPPVARCFKTPLEVVAACSIEAKKLGLQILELLCEGVGIEHGYFEHELTEDLLLGANHYPPCPDPSLTIGIPKHFDPDILTILLQEHISGLQVLKDGEWIGVKPIPNAFVVNIGYILQVISNNKLKGAEHRVVTNSSDHRISVVFCMNPAGDSNIEPAKSVVTATNPPLCRGFQFKEFMDNFYSMDGDADLALQPFKL</sequence>
<evidence type="ECO:0000256" key="3">
    <source>
        <dbReference type="ARBA" id="ARBA00023004"/>
    </source>
</evidence>
<keyword evidence="3 4" id="KW-0408">Iron</keyword>
<dbReference type="OrthoDB" id="406156at2759"/>
<dbReference type="InterPro" id="IPR005123">
    <property type="entry name" value="Oxoglu/Fe-dep_dioxygenase_dom"/>
</dbReference>
<evidence type="ECO:0000259" key="5">
    <source>
        <dbReference type="PROSITE" id="PS51471"/>
    </source>
</evidence>
<keyword evidence="4" id="KW-0560">Oxidoreductase</keyword>
<dbReference type="InterPro" id="IPR026992">
    <property type="entry name" value="DIOX_N"/>
</dbReference>
<dbReference type="InterPro" id="IPR044861">
    <property type="entry name" value="IPNS-like_FE2OG_OXY"/>
</dbReference>
<reference evidence="6 7" key="1">
    <citation type="submission" date="2015-01" db="EMBL/GenBank/DDBJ databases">
        <title>Genome of allotetraploid Gossypium barbadense reveals genomic plasticity and fiber elongation in cotton evolution.</title>
        <authorList>
            <person name="Chen X."/>
            <person name="Liu X."/>
            <person name="Zhao B."/>
            <person name="Zheng H."/>
            <person name="Hu Y."/>
            <person name="Lu G."/>
            <person name="Yang C."/>
            <person name="Chen J."/>
            <person name="Shan C."/>
            <person name="Zhang L."/>
            <person name="Zhou Y."/>
            <person name="Wang L."/>
            <person name="Guo W."/>
            <person name="Bai Y."/>
            <person name="Ruan J."/>
            <person name="Shangguan X."/>
            <person name="Mao Y."/>
            <person name="Jiang J."/>
            <person name="Zhu Y."/>
            <person name="Lei J."/>
            <person name="Kang H."/>
            <person name="Chen S."/>
            <person name="He X."/>
            <person name="Wang R."/>
            <person name="Wang Y."/>
            <person name="Chen J."/>
            <person name="Wang L."/>
            <person name="Yu S."/>
            <person name="Wang B."/>
            <person name="Wei J."/>
            <person name="Song S."/>
            <person name="Lu X."/>
            <person name="Gao Z."/>
            <person name="Gu W."/>
            <person name="Deng X."/>
            <person name="Ma D."/>
            <person name="Wang S."/>
            <person name="Liang W."/>
            <person name="Fang L."/>
            <person name="Cai C."/>
            <person name="Zhu X."/>
            <person name="Zhou B."/>
            <person name="Zhang Y."/>
            <person name="Chen Z."/>
            <person name="Xu S."/>
            <person name="Zhu R."/>
            <person name="Wang S."/>
            <person name="Zhang T."/>
            <person name="Zhao G."/>
        </authorList>
    </citation>
    <scope>NUCLEOTIDE SEQUENCE [LARGE SCALE GENOMIC DNA]</scope>
    <source>
        <strain evidence="7">cv. Xinhai21</strain>
        <tissue evidence="6">Leaf</tissue>
    </source>
</reference>
<evidence type="ECO:0000256" key="1">
    <source>
        <dbReference type="ARBA" id="ARBA00008056"/>
    </source>
</evidence>
<dbReference type="Proteomes" id="UP000239757">
    <property type="component" value="Unassembled WGS sequence"/>
</dbReference>
<organism evidence="6 7">
    <name type="scientific">Gossypium barbadense</name>
    <name type="common">Sea Island cotton</name>
    <name type="synonym">Hibiscus barbadensis</name>
    <dbReference type="NCBI Taxonomy" id="3634"/>
    <lineage>
        <taxon>Eukaryota</taxon>
        <taxon>Viridiplantae</taxon>
        <taxon>Streptophyta</taxon>
        <taxon>Embryophyta</taxon>
        <taxon>Tracheophyta</taxon>
        <taxon>Spermatophyta</taxon>
        <taxon>Magnoliopsida</taxon>
        <taxon>eudicotyledons</taxon>
        <taxon>Gunneridae</taxon>
        <taxon>Pentapetalae</taxon>
        <taxon>rosids</taxon>
        <taxon>malvids</taxon>
        <taxon>Malvales</taxon>
        <taxon>Malvaceae</taxon>
        <taxon>Malvoideae</taxon>
        <taxon>Gossypium</taxon>
    </lineage>
</organism>
<dbReference type="EMBL" id="KZ666759">
    <property type="protein sequence ID" value="PPR93618.1"/>
    <property type="molecule type" value="Genomic_DNA"/>
</dbReference>
<name>A0A2P5WRB1_GOSBA</name>
<dbReference type="Pfam" id="PF14226">
    <property type="entry name" value="DIOX_N"/>
    <property type="match status" value="1"/>
</dbReference>
<dbReference type="GO" id="GO:0016491">
    <property type="term" value="F:oxidoreductase activity"/>
    <property type="evidence" value="ECO:0007669"/>
    <property type="project" value="UniProtKB-KW"/>
</dbReference>
<dbReference type="Pfam" id="PF03171">
    <property type="entry name" value="2OG-FeII_Oxy"/>
    <property type="match status" value="1"/>
</dbReference>
<comment type="similarity">
    <text evidence="1 4">Belongs to the iron/ascorbate-dependent oxidoreductase family.</text>
</comment>
<dbReference type="SUPFAM" id="SSF51197">
    <property type="entry name" value="Clavaminate synthase-like"/>
    <property type="match status" value="1"/>
</dbReference>
<dbReference type="InterPro" id="IPR050295">
    <property type="entry name" value="Plant_2OG-oxidoreductases"/>
</dbReference>
<evidence type="ECO:0000256" key="2">
    <source>
        <dbReference type="ARBA" id="ARBA00022723"/>
    </source>
</evidence>
<protein>
    <recommendedName>
        <fullName evidence="5">Fe2OG dioxygenase domain-containing protein</fullName>
    </recommendedName>
</protein>
<feature type="domain" description="Fe2OG dioxygenase" evidence="5">
    <location>
        <begin position="168"/>
        <end position="268"/>
    </location>
</feature>